<accession>A0A8S4Q7D0</accession>
<feature type="region of interest" description="Disordered" evidence="3">
    <location>
        <begin position="487"/>
        <end position="580"/>
    </location>
</feature>
<feature type="coiled-coil region" evidence="2">
    <location>
        <begin position="359"/>
        <end position="418"/>
    </location>
</feature>
<keyword evidence="6" id="KW-1185">Reference proteome</keyword>
<reference evidence="5" key="1">
    <citation type="submission" date="2022-03" db="EMBL/GenBank/DDBJ databases">
        <authorList>
            <person name="Martin C."/>
        </authorList>
    </citation>
    <scope>NUCLEOTIDE SEQUENCE</scope>
</reference>
<comment type="caution">
    <text evidence="5">The sequence shown here is derived from an EMBL/GenBank/DDBJ whole genome shotgun (WGS) entry which is preliminary data.</text>
</comment>
<sequence length="580" mass="67282">MIAKDTLNLLSLHFLISKSFFDIFDFTMNRAVSEIDDNDGEDGLQEQELAKLSRQYRIMEGDRRAYTEEAQNLMRKQRAEIRTLEAENREIQTNLMNTDSPQMKIKDKENTKKLRSLVEANDEYMKQIEEENKKIADYDAQIRKMECQINKSRKSIGGIMGSEHRHVSKKKQIAVLENRLDKAMVNFNRQLSTNTGLRHEIDKLRQARHVFNNLHQKLQRELTETKQEVADVIQQSTQAYEQRDEAQNKMAAIRERSVKERAQHEAEMKDLERMISHDNKLKEFMLIKMNDRIFYKNEEAMKKKRGDGEKSADADKLLITTYEQAFERIREITNNEDIDLIVEDFIKTEDQNFALFNYVNELNSEVECMQEQTTSLKTDIDLYKAQDNDVVSAKSTMLRKLEVKLSQAKDESDTSTRQLTAINKIMQELKDGINIMFRRIGCNPKPIDDMLGSSSGVQDTNCMLYLGLIEQRVNELLAAQEFMKMKEHEEPSSLAAPTETQTEASKPSTQPQINPPTTGDDLESLAESEEEDDDDTRPLTHKELRQRVMKNLSKKELRALNVMSPQMGAQSNKDSKKKKK</sequence>
<protein>
    <recommendedName>
        <fullName evidence="4">ODAD1 central coiled coil region domain-containing protein</fullName>
    </recommendedName>
</protein>
<evidence type="ECO:0000313" key="5">
    <source>
        <dbReference type="EMBL" id="CAH1801342.1"/>
    </source>
</evidence>
<dbReference type="GO" id="GO:0003341">
    <property type="term" value="P:cilium movement"/>
    <property type="evidence" value="ECO:0007669"/>
    <property type="project" value="TreeGrafter"/>
</dbReference>
<proteinExistence type="predicted"/>
<dbReference type="Pfam" id="PF21773">
    <property type="entry name" value="ODAD1_CC"/>
    <property type="match status" value="1"/>
</dbReference>
<dbReference type="OrthoDB" id="6766775at2759"/>
<dbReference type="InterPro" id="IPR049258">
    <property type="entry name" value="ODAD1_CC"/>
</dbReference>
<dbReference type="GO" id="GO:0005930">
    <property type="term" value="C:axoneme"/>
    <property type="evidence" value="ECO:0007669"/>
    <property type="project" value="TreeGrafter"/>
</dbReference>
<dbReference type="AlphaFoldDB" id="A0A8S4Q7D0"/>
<feature type="compositionally biased region" description="Acidic residues" evidence="3">
    <location>
        <begin position="520"/>
        <end position="535"/>
    </location>
</feature>
<organism evidence="5 6">
    <name type="scientific">Owenia fusiformis</name>
    <name type="common">Polychaete worm</name>
    <dbReference type="NCBI Taxonomy" id="6347"/>
    <lineage>
        <taxon>Eukaryota</taxon>
        <taxon>Metazoa</taxon>
        <taxon>Spiralia</taxon>
        <taxon>Lophotrochozoa</taxon>
        <taxon>Annelida</taxon>
        <taxon>Polychaeta</taxon>
        <taxon>Sedentaria</taxon>
        <taxon>Canalipalpata</taxon>
        <taxon>Sabellida</taxon>
        <taxon>Oweniida</taxon>
        <taxon>Oweniidae</taxon>
        <taxon>Owenia</taxon>
    </lineage>
</organism>
<feature type="compositionally biased region" description="Basic and acidic residues" evidence="3">
    <location>
        <begin position="536"/>
        <end position="546"/>
    </location>
</feature>
<feature type="compositionally biased region" description="Polar residues" evidence="3">
    <location>
        <begin position="498"/>
        <end position="517"/>
    </location>
</feature>
<evidence type="ECO:0000313" key="6">
    <source>
        <dbReference type="Proteomes" id="UP000749559"/>
    </source>
</evidence>
<evidence type="ECO:0000256" key="3">
    <source>
        <dbReference type="SAM" id="MobiDB-lite"/>
    </source>
</evidence>
<feature type="compositionally biased region" description="Polar residues" evidence="3">
    <location>
        <begin position="563"/>
        <end position="572"/>
    </location>
</feature>
<dbReference type="InterPro" id="IPR051876">
    <property type="entry name" value="ODA-DC/CCD"/>
</dbReference>
<feature type="coiled-coil region" evidence="2">
    <location>
        <begin position="49"/>
        <end position="155"/>
    </location>
</feature>
<dbReference type="PANTHER" id="PTHR21694">
    <property type="entry name" value="COILED-COIL DOMAIN-CONTAINING PROTEIN 63"/>
    <property type="match status" value="1"/>
</dbReference>
<gene>
    <name evidence="5" type="ORF">OFUS_LOCUS25142</name>
</gene>
<dbReference type="GO" id="GO:0036158">
    <property type="term" value="P:outer dynein arm assembly"/>
    <property type="evidence" value="ECO:0007669"/>
    <property type="project" value="TreeGrafter"/>
</dbReference>
<feature type="domain" description="ODAD1 central coiled coil region" evidence="4">
    <location>
        <begin position="170"/>
        <end position="453"/>
    </location>
</feature>
<evidence type="ECO:0000256" key="1">
    <source>
        <dbReference type="ARBA" id="ARBA00023054"/>
    </source>
</evidence>
<dbReference type="Proteomes" id="UP000749559">
    <property type="component" value="Unassembled WGS sequence"/>
</dbReference>
<keyword evidence="1 2" id="KW-0175">Coiled coil</keyword>
<dbReference type="EMBL" id="CAIIXF020000012">
    <property type="protein sequence ID" value="CAH1801342.1"/>
    <property type="molecule type" value="Genomic_DNA"/>
</dbReference>
<dbReference type="PANTHER" id="PTHR21694:SF18">
    <property type="entry name" value="COILED-COIL DOMAIN-CONTAINING PROTEIN 63"/>
    <property type="match status" value="1"/>
</dbReference>
<evidence type="ECO:0000259" key="4">
    <source>
        <dbReference type="Pfam" id="PF21773"/>
    </source>
</evidence>
<feature type="coiled-coil region" evidence="2">
    <location>
        <begin position="201"/>
        <end position="281"/>
    </location>
</feature>
<evidence type="ECO:0000256" key="2">
    <source>
        <dbReference type="SAM" id="Coils"/>
    </source>
</evidence>
<name>A0A8S4Q7D0_OWEFU</name>